<gene>
    <name evidence="3" type="ORF">GPECTOR_56g423</name>
</gene>
<dbReference type="InterPro" id="IPR002885">
    <property type="entry name" value="PPR_rpt"/>
</dbReference>
<name>A0A150G611_GONPE</name>
<dbReference type="PANTHER" id="PTHR47939:SF1">
    <property type="entry name" value="OS04G0684500 PROTEIN"/>
    <property type="match status" value="1"/>
</dbReference>
<dbReference type="Gene3D" id="1.25.40.10">
    <property type="entry name" value="Tetratricopeptide repeat domain"/>
    <property type="match status" value="1"/>
</dbReference>
<comment type="caution">
    <text evidence="3">The sequence shown here is derived from an EMBL/GenBank/DDBJ whole genome shotgun (WGS) entry which is preliminary data.</text>
</comment>
<dbReference type="NCBIfam" id="TIGR00756">
    <property type="entry name" value="PPR"/>
    <property type="match status" value="1"/>
</dbReference>
<proteinExistence type="predicted"/>
<evidence type="ECO:0000313" key="4">
    <source>
        <dbReference type="Proteomes" id="UP000075714"/>
    </source>
</evidence>
<dbReference type="EMBL" id="LSYV01000057">
    <property type="protein sequence ID" value="KXZ45326.1"/>
    <property type="molecule type" value="Genomic_DNA"/>
</dbReference>
<feature type="region of interest" description="Disordered" evidence="2">
    <location>
        <begin position="1"/>
        <end position="25"/>
    </location>
</feature>
<evidence type="ECO:0000256" key="2">
    <source>
        <dbReference type="SAM" id="MobiDB-lite"/>
    </source>
</evidence>
<dbReference type="Pfam" id="PF01535">
    <property type="entry name" value="PPR"/>
    <property type="match status" value="2"/>
</dbReference>
<organism evidence="3 4">
    <name type="scientific">Gonium pectorale</name>
    <name type="common">Green alga</name>
    <dbReference type="NCBI Taxonomy" id="33097"/>
    <lineage>
        <taxon>Eukaryota</taxon>
        <taxon>Viridiplantae</taxon>
        <taxon>Chlorophyta</taxon>
        <taxon>core chlorophytes</taxon>
        <taxon>Chlorophyceae</taxon>
        <taxon>CS clade</taxon>
        <taxon>Chlamydomonadales</taxon>
        <taxon>Volvocaceae</taxon>
        <taxon>Gonium</taxon>
    </lineage>
</organism>
<dbReference type="InterPro" id="IPR011990">
    <property type="entry name" value="TPR-like_helical_dom_sf"/>
</dbReference>
<protein>
    <recommendedName>
        <fullName evidence="5">Pentacotripeptide-repeat region of PRORP domain-containing protein</fullName>
    </recommendedName>
</protein>
<sequence length="215" mass="23510">MHSLLARPCRPAVHRPPAPPASASRCPGRCPLPRVQSSAVTAQRTAEDYSQLLRSCDEDWTKTLELVTEINILRVEVEPRALEYAVVSFARGGQWKRAEDLYRQLQSRGHAPSAETTTQLVAGLAGSQQGDRAAALLAEVAAATSELAALSPAYNLVVRALARQGQLDASYEMLSRLVREEARVEASTFTCVATCAMNAERTELAEEVLEMRDYL</sequence>
<dbReference type="STRING" id="33097.A0A150G611"/>
<dbReference type="Proteomes" id="UP000075714">
    <property type="component" value="Unassembled WGS sequence"/>
</dbReference>
<dbReference type="AlphaFoldDB" id="A0A150G611"/>
<keyword evidence="1" id="KW-0677">Repeat</keyword>
<evidence type="ECO:0000256" key="1">
    <source>
        <dbReference type="ARBA" id="ARBA00022737"/>
    </source>
</evidence>
<evidence type="ECO:0000313" key="3">
    <source>
        <dbReference type="EMBL" id="KXZ45326.1"/>
    </source>
</evidence>
<feature type="compositionally biased region" description="Low complexity" evidence="2">
    <location>
        <begin position="1"/>
        <end position="11"/>
    </location>
</feature>
<evidence type="ECO:0008006" key="5">
    <source>
        <dbReference type="Google" id="ProtNLM"/>
    </source>
</evidence>
<dbReference type="OrthoDB" id="185373at2759"/>
<dbReference type="InterPro" id="IPR050667">
    <property type="entry name" value="PPR-containing_protein"/>
</dbReference>
<dbReference type="PANTHER" id="PTHR47939">
    <property type="entry name" value="MEMBRANE-ASSOCIATED SALT-INDUCIBLE PROTEIN-LIKE"/>
    <property type="match status" value="1"/>
</dbReference>
<keyword evidence="4" id="KW-1185">Reference proteome</keyword>
<reference evidence="4" key="1">
    <citation type="journal article" date="2016" name="Nat. Commun.">
        <title>The Gonium pectorale genome demonstrates co-option of cell cycle regulation during the evolution of multicellularity.</title>
        <authorList>
            <person name="Hanschen E.R."/>
            <person name="Marriage T.N."/>
            <person name="Ferris P.J."/>
            <person name="Hamaji T."/>
            <person name="Toyoda A."/>
            <person name="Fujiyama A."/>
            <person name="Neme R."/>
            <person name="Noguchi H."/>
            <person name="Minakuchi Y."/>
            <person name="Suzuki M."/>
            <person name="Kawai-Toyooka H."/>
            <person name="Smith D.R."/>
            <person name="Sparks H."/>
            <person name="Anderson J."/>
            <person name="Bakaric R."/>
            <person name="Luria V."/>
            <person name="Karger A."/>
            <person name="Kirschner M.W."/>
            <person name="Durand P.M."/>
            <person name="Michod R.E."/>
            <person name="Nozaki H."/>
            <person name="Olson B.J."/>
        </authorList>
    </citation>
    <scope>NUCLEOTIDE SEQUENCE [LARGE SCALE GENOMIC DNA]</scope>
    <source>
        <strain evidence="4">NIES-2863</strain>
    </source>
</reference>
<accession>A0A150G611</accession>